<evidence type="ECO:0000256" key="5">
    <source>
        <dbReference type="PROSITE-ProRule" id="PRU00339"/>
    </source>
</evidence>
<keyword evidence="7" id="KW-1133">Transmembrane helix</keyword>
<feature type="domain" description="Protein kinase" evidence="8">
    <location>
        <begin position="8"/>
        <end position="264"/>
    </location>
</feature>
<gene>
    <name evidence="9" type="ORF">L6773_14235</name>
</gene>
<keyword evidence="5" id="KW-0802">TPR repeat</keyword>
<evidence type="ECO:0000256" key="7">
    <source>
        <dbReference type="SAM" id="Phobius"/>
    </source>
</evidence>
<dbReference type="InterPro" id="IPR011990">
    <property type="entry name" value="TPR-like_helical_dom_sf"/>
</dbReference>
<feature type="repeat" description="TPR" evidence="5">
    <location>
        <begin position="544"/>
        <end position="577"/>
    </location>
</feature>
<reference evidence="9" key="1">
    <citation type="submission" date="2022-01" db="EMBL/GenBank/DDBJ databases">
        <authorList>
            <person name="Wang Y."/>
        </authorList>
    </citation>
    <scope>NUCLEOTIDE SEQUENCE</scope>
    <source>
        <strain evidence="9">WB101</strain>
    </source>
</reference>
<dbReference type="InterPro" id="IPR017441">
    <property type="entry name" value="Protein_kinase_ATP_BS"/>
</dbReference>
<dbReference type="PROSITE" id="PS50293">
    <property type="entry name" value="TPR_REGION"/>
    <property type="match status" value="2"/>
</dbReference>
<dbReference type="SUPFAM" id="SSF48452">
    <property type="entry name" value="TPR-like"/>
    <property type="match status" value="3"/>
</dbReference>
<keyword evidence="4 6" id="KW-0067">ATP-binding</keyword>
<evidence type="ECO:0000256" key="6">
    <source>
        <dbReference type="PROSITE-ProRule" id="PRU10141"/>
    </source>
</evidence>
<dbReference type="Gene3D" id="3.30.200.20">
    <property type="entry name" value="Phosphorylase Kinase, domain 1"/>
    <property type="match status" value="1"/>
</dbReference>
<keyword evidence="1" id="KW-0808">Transferase</keyword>
<dbReference type="Gene3D" id="1.10.510.10">
    <property type="entry name" value="Transferase(Phosphotransferase) domain 1"/>
    <property type="match status" value="1"/>
</dbReference>
<dbReference type="Pfam" id="PF14559">
    <property type="entry name" value="TPR_19"/>
    <property type="match status" value="1"/>
</dbReference>
<feature type="repeat" description="TPR" evidence="5">
    <location>
        <begin position="756"/>
        <end position="789"/>
    </location>
</feature>
<dbReference type="InterPro" id="IPR000719">
    <property type="entry name" value="Prot_kinase_dom"/>
</dbReference>
<evidence type="ECO:0000256" key="2">
    <source>
        <dbReference type="ARBA" id="ARBA00022741"/>
    </source>
</evidence>
<comment type="caution">
    <text evidence="9">The sequence shown here is derived from an EMBL/GenBank/DDBJ whole genome shotgun (WGS) entry which is preliminary data.</text>
</comment>
<feature type="transmembrane region" description="Helical" evidence="7">
    <location>
        <begin position="285"/>
        <end position="306"/>
    </location>
</feature>
<evidence type="ECO:0000256" key="1">
    <source>
        <dbReference type="ARBA" id="ARBA00022679"/>
    </source>
</evidence>
<dbReference type="InterPro" id="IPR008271">
    <property type="entry name" value="Ser/Thr_kinase_AS"/>
</dbReference>
<dbReference type="SMART" id="SM00028">
    <property type="entry name" value="TPR"/>
    <property type="match status" value="7"/>
</dbReference>
<dbReference type="EMBL" id="JAKLWS010000020">
    <property type="protein sequence ID" value="MCG2589735.1"/>
    <property type="molecule type" value="Genomic_DNA"/>
</dbReference>
<sequence length="847" mass="96387">MASNFLHYELRKKIGEGGMGVVYLAQDTRLNRKVALKFLPKQISKDQSKHDRFRIEAQAAAGLNHRNIAQVFAIEEANGELCIVLEYVEGQELKDIIDGDDLNTEEKVKISADIAEGIKAAHQKGITHRDIKSRNIMVDSSNGVKIMDFGLAQLEGSDQPKSSNTTAGTTAYMSPEQLRGEEADARSDIWSYGVVLYELFTGKLPFQGMHEAAIMYSITEEDPLPIDSESSEIPEYIRQIINRCLEKNPEERYQDLSGVLDDIKEGQKAAEQSTKEEDTASSKRNIYLVIGAAVFTILLTLFIFWWENDFVLMGNIPAKKHMAVLPIENISEDPDLAYISAGLTETLSYRLSDLEQYEDEYWVTPASEIRSRNVKSASEAYEQFGVNIAIRSTIQSIQDSTRLILDLIDAENIVSIETAQVTVHSNNLAQLEKKSVQAMLNMLRIEVQPVMIETISRGEPNNPEAYEHYLKGRANLQEPVNLDKLDSAIQHFENALNIDPNFALAYAGTGEAYWRKFVITQNIDLVNQAKDALDEAQSIDKNLPAVQFLMGLIENGQNNYEEAIQHFENALNLNPEYTRAHRIMARAYYNLGEKEEALKIYERIIEKEPDFWIGYNELALYHLDEGNWDQAIDNFKKAINLTSQNSSLYSNLGAVYFWQNKVDSARIMFERSMAIEKNPLSAVNLATIYYRNGNYTEAADMYKLVLENESFRNRYEIWANYASAVEWSENLDGEEELYYTAIEKAEQQLEVNPNDAVLLSSIAAFHADLNNRDQALSYINQAINLNSENQVFIVNAISTYENLGMREEALRWVRPDIISQIEWIPDLKSMVEDPEYINLKEELLNQE</sequence>
<protein>
    <submittedName>
        <fullName evidence="9">Protein kinase</fullName>
    </submittedName>
</protein>
<keyword evidence="3 9" id="KW-0418">Kinase</keyword>
<keyword evidence="2 6" id="KW-0547">Nucleotide-binding</keyword>
<name>A0ABS9KFV1_9BACT</name>
<proteinExistence type="predicted"/>
<feature type="binding site" evidence="6">
    <location>
        <position position="37"/>
    </location>
    <ligand>
        <name>ATP</name>
        <dbReference type="ChEBI" id="CHEBI:30616"/>
    </ligand>
</feature>
<keyword evidence="7" id="KW-0812">Transmembrane</keyword>
<dbReference type="PROSITE" id="PS50011">
    <property type="entry name" value="PROTEIN_KINASE_DOM"/>
    <property type="match status" value="1"/>
</dbReference>
<accession>A0ABS9KFV1</accession>
<dbReference type="SMART" id="SM00220">
    <property type="entry name" value="S_TKc"/>
    <property type="match status" value="1"/>
</dbReference>
<dbReference type="PROSITE" id="PS50005">
    <property type="entry name" value="TPR"/>
    <property type="match status" value="5"/>
</dbReference>
<dbReference type="InterPro" id="IPR011009">
    <property type="entry name" value="Kinase-like_dom_sf"/>
</dbReference>
<dbReference type="PROSITE" id="PS00107">
    <property type="entry name" value="PROTEIN_KINASE_ATP"/>
    <property type="match status" value="1"/>
</dbReference>
<evidence type="ECO:0000313" key="10">
    <source>
        <dbReference type="Proteomes" id="UP001165366"/>
    </source>
</evidence>
<dbReference type="InterPro" id="IPR019734">
    <property type="entry name" value="TPR_rpt"/>
</dbReference>
<dbReference type="PROSITE" id="PS00108">
    <property type="entry name" value="PROTEIN_KINASE_ST"/>
    <property type="match status" value="1"/>
</dbReference>
<evidence type="ECO:0000256" key="3">
    <source>
        <dbReference type="ARBA" id="ARBA00022777"/>
    </source>
</evidence>
<dbReference type="GO" id="GO:0016301">
    <property type="term" value="F:kinase activity"/>
    <property type="evidence" value="ECO:0007669"/>
    <property type="project" value="UniProtKB-KW"/>
</dbReference>
<keyword evidence="10" id="KW-1185">Reference proteome</keyword>
<feature type="repeat" description="TPR" evidence="5">
    <location>
        <begin position="578"/>
        <end position="611"/>
    </location>
</feature>
<dbReference type="Pfam" id="PF00069">
    <property type="entry name" value="Pkinase"/>
    <property type="match status" value="1"/>
</dbReference>
<dbReference type="RefSeq" id="WP_237855095.1">
    <property type="nucleotide sequence ID" value="NZ_JAKLWS010000020.1"/>
</dbReference>
<dbReference type="PANTHER" id="PTHR43289">
    <property type="entry name" value="MITOGEN-ACTIVATED PROTEIN KINASE KINASE KINASE 20-RELATED"/>
    <property type="match status" value="1"/>
</dbReference>
<keyword evidence="7" id="KW-0472">Membrane</keyword>
<evidence type="ECO:0000256" key="4">
    <source>
        <dbReference type="ARBA" id="ARBA00022840"/>
    </source>
</evidence>
<dbReference type="PANTHER" id="PTHR43289:SF34">
    <property type="entry name" value="SERINE_THREONINE-PROTEIN KINASE YBDM-RELATED"/>
    <property type="match status" value="1"/>
</dbReference>
<dbReference type="SUPFAM" id="SSF56112">
    <property type="entry name" value="Protein kinase-like (PK-like)"/>
    <property type="match status" value="1"/>
</dbReference>
<organism evidence="9 10">
    <name type="scientific">Rhodohalobacter sulfatireducens</name>
    <dbReference type="NCBI Taxonomy" id="2911366"/>
    <lineage>
        <taxon>Bacteria</taxon>
        <taxon>Pseudomonadati</taxon>
        <taxon>Balneolota</taxon>
        <taxon>Balneolia</taxon>
        <taxon>Balneolales</taxon>
        <taxon>Balneolaceae</taxon>
        <taxon>Rhodohalobacter</taxon>
    </lineage>
</organism>
<feature type="repeat" description="TPR" evidence="5">
    <location>
        <begin position="646"/>
        <end position="679"/>
    </location>
</feature>
<evidence type="ECO:0000259" key="8">
    <source>
        <dbReference type="PROSITE" id="PS50011"/>
    </source>
</evidence>
<evidence type="ECO:0000313" key="9">
    <source>
        <dbReference type="EMBL" id="MCG2589735.1"/>
    </source>
</evidence>
<dbReference type="Proteomes" id="UP001165366">
    <property type="component" value="Unassembled WGS sequence"/>
</dbReference>
<dbReference type="Pfam" id="PF13414">
    <property type="entry name" value="TPR_11"/>
    <property type="match status" value="2"/>
</dbReference>
<feature type="repeat" description="TPR" evidence="5">
    <location>
        <begin position="612"/>
        <end position="645"/>
    </location>
</feature>
<dbReference type="Pfam" id="PF13374">
    <property type="entry name" value="TPR_10"/>
    <property type="match status" value="1"/>
</dbReference>
<dbReference type="Gene3D" id="1.25.40.10">
    <property type="entry name" value="Tetratricopeptide repeat domain"/>
    <property type="match status" value="3"/>
</dbReference>
<dbReference type="CDD" id="cd14014">
    <property type="entry name" value="STKc_PknB_like"/>
    <property type="match status" value="1"/>
</dbReference>
<reference evidence="9" key="2">
    <citation type="submission" date="2024-05" db="EMBL/GenBank/DDBJ databases">
        <title>Rhodohalobacter halophilus gen. nov., sp. nov., a moderately halophilic member of the family Balneolaceae.</title>
        <authorList>
            <person name="Xia J."/>
        </authorList>
    </citation>
    <scope>NUCLEOTIDE SEQUENCE</scope>
    <source>
        <strain evidence="9">WB101</strain>
    </source>
</reference>